<sequence length="92" mass="9448">PAACARCHPCITLNIHTPTNAAGDPLGKSAGGGGRPFRDEAGKRECVRTQTHKQRHNPFRAAGCRAALTSSAAAQQCADDRAVNGNGGPVSN</sequence>
<evidence type="ECO:0000313" key="1">
    <source>
        <dbReference type="EMBL" id="KAI3357565.1"/>
    </source>
</evidence>
<feature type="non-terminal residue" evidence="1">
    <location>
        <position position="92"/>
    </location>
</feature>
<gene>
    <name evidence="1" type="ORF">L3Q82_015516</name>
</gene>
<comment type="caution">
    <text evidence="1">The sequence shown here is derived from an EMBL/GenBank/DDBJ whole genome shotgun (WGS) entry which is preliminary data.</text>
</comment>
<name>A0ACB8VQ14_9TELE</name>
<organism evidence="1 2">
    <name type="scientific">Scortum barcoo</name>
    <name type="common">barcoo grunter</name>
    <dbReference type="NCBI Taxonomy" id="214431"/>
    <lineage>
        <taxon>Eukaryota</taxon>
        <taxon>Metazoa</taxon>
        <taxon>Chordata</taxon>
        <taxon>Craniata</taxon>
        <taxon>Vertebrata</taxon>
        <taxon>Euteleostomi</taxon>
        <taxon>Actinopterygii</taxon>
        <taxon>Neopterygii</taxon>
        <taxon>Teleostei</taxon>
        <taxon>Neoteleostei</taxon>
        <taxon>Acanthomorphata</taxon>
        <taxon>Eupercaria</taxon>
        <taxon>Centrarchiformes</taxon>
        <taxon>Terapontoidei</taxon>
        <taxon>Terapontidae</taxon>
        <taxon>Scortum</taxon>
    </lineage>
</organism>
<keyword evidence="2" id="KW-1185">Reference proteome</keyword>
<dbReference type="EMBL" id="CM041549">
    <property type="protein sequence ID" value="KAI3357565.1"/>
    <property type="molecule type" value="Genomic_DNA"/>
</dbReference>
<protein>
    <submittedName>
        <fullName evidence="1">Uncharacterized protein</fullName>
    </submittedName>
</protein>
<feature type="non-terminal residue" evidence="1">
    <location>
        <position position="1"/>
    </location>
</feature>
<evidence type="ECO:0000313" key="2">
    <source>
        <dbReference type="Proteomes" id="UP000831701"/>
    </source>
</evidence>
<accession>A0ACB8VQ14</accession>
<proteinExistence type="predicted"/>
<reference evidence="1" key="1">
    <citation type="submission" date="2022-04" db="EMBL/GenBank/DDBJ databases">
        <title>Jade perch genome.</title>
        <authorList>
            <person name="Chao B."/>
        </authorList>
    </citation>
    <scope>NUCLEOTIDE SEQUENCE</scope>
    <source>
        <strain evidence="1">CB-2022</strain>
    </source>
</reference>
<dbReference type="Proteomes" id="UP000831701">
    <property type="component" value="Chromosome 19"/>
</dbReference>